<dbReference type="Pfam" id="PF06585">
    <property type="entry name" value="JHBP"/>
    <property type="match status" value="1"/>
</dbReference>
<keyword evidence="3" id="KW-1185">Reference proteome</keyword>
<proteinExistence type="predicted"/>
<dbReference type="SMART" id="SM00700">
    <property type="entry name" value="JHBP"/>
    <property type="match status" value="1"/>
</dbReference>
<dbReference type="AlphaFoldDB" id="A0A9P0HG35"/>
<evidence type="ECO:0000256" key="1">
    <source>
        <dbReference type="SAM" id="SignalP"/>
    </source>
</evidence>
<dbReference type="PANTHER" id="PTHR11008:SF9">
    <property type="entry name" value="PROTEIN TAKEOUT-LIKE PROTEIN"/>
    <property type="match status" value="1"/>
</dbReference>
<dbReference type="EMBL" id="OV725081">
    <property type="protein sequence ID" value="CAH1401285.1"/>
    <property type="molecule type" value="Genomic_DNA"/>
</dbReference>
<dbReference type="Proteomes" id="UP001152798">
    <property type="component" value="Chromosome 5"/>
</dbReference>
<dbReference type="PANTHER" id="PTHR11008">
    <property type="entry name" value="PROTEIN TAKEOUT-LIKE PROTEIN"/>
    <property type="match status" value="1"/>
</dbReference>
<dbReference type="InterPro" id="IPR010562">
    <property type="entry name" value="Haemolymph_juvenile_hormone-bd"/>
</dbReference>
<evidence type="ECO:0000313" key="2">
    <source>
        <dbReference type="EMBL" id="CAH1401285.1"/>
    </source>
</evidence>
<evidence type="ECO:0000313" key="3">
    <source>
        <dbReference type="Proteomes" id="UP001152798"/>
    </source>
</evidence>
<accession>A0A9P0HG35</accession>
<keyword evidence="1" id="KW-0732">Signal</keyword>
<organism evidence="2 3">
    <name type="scientific">Nezara viridula</name>
    <name type="common">Southern green stink bug</name>
    <name type="synonym">Cimex viridulus</name>
    <dbReference type="NCBI Taxonomy" id="85310"/>
    <lineage>
        <taxon>Eukaryota</taxon>
        <taxon>Metazoa</taxon>
        <taxon>Ecdysozoa</taxon>
        <taxon>Arthropoda</taxon>
        <taxon>Hexapoda</taxon>
        <taxon>Insecta</taxon>
        <taxon>Pterygota</taxon>
        <taxon>Neoptera</taxon>
        <taxon>Paraneoptera</taxon>
        <taxon>Hemiptera</taxon>
        <taxon>Heteroptera</taxon>
        <taxon>Panheteroptera</taxon>
        <taxon>Pentatomomorpha</taxon>
        <taxon>Pentatomoidea</taxon>
        <taxon>Pentatomidae</taxon>
        <taxon>Pentatominae</taxon>
        <taxon>Nezara</taxon>
    </lineage>
</organism>
<sequence length="251" mass="27816">MSIHLKMKVVLALFLLVAASSAAEIYEVRLLGNHLEDLITGALEYVRFLMKKHDPYTLPSMPDQHLVDTDIDLVFSASNVEVSKSTDFKIDSIKADTLSLKSSFQVSIPINHQEGNYKVTGTAWGKKVEGSGTFSLDVSNFVQSGNLQLGIVDHSIQVKDLVLDFSIGSYKINVEGLNIEGLTKDQVNELLNKQFMKYITDNKQFVEQHTAEHVKNISNKLLAGHTLADVISWLEKLVASTPDPPPFTFAP</sequence>
<gene>
    <name evidence="2" type="ORF">NEZAVI_LOCUS10341</name>
</gene>
<reference evidence="2" key="1">
    <citation type="submission" date="2022-01" db="EMBL/GenBank/DDBJ databases">
        <authorList>
            <person name="King R."/>
        </authorList>
    </citation>
    <scope>NUCLEOTIDE SEQUENCE</scope>
</reference>
<feature type="signal peptide" evidence="1">
    <location>
        <begin position="1"/>
        <end position="22"/>
    </location>
</feature>
<dbReference type="OrthoDB" id="6599617at2759"/>
<protein>
    <submittedName>
        <fullName evidence="2">Uncharacterized protein</fullName>
    </submittedName>
</protein>
<dbReference type="InterPro" id="IPR038606">
    <property type="entry name" value="To_sf"/>
</dbReference>
<feature type="chain" id="PRO_5040220139" evidence="1">
    <location>
        <begin position="23"/>
        <end position="251"/>
    </location>
</feature>
<dbReference type="Gene3D" id="3.15.10.30">
    <property type="entry name" value="Haemolymph juvenile hormone binding protein"/>
    <property type="match status" value="1"/>
</dbReference>
<name>A0A9P0HG35_NEZVI</name>